<gene>
    <name evidence="2" type="ORF">HPB51_025985</name>
</gene>
<name>A0A9J6EDV9_RHIMP</name>
<dbReference type="Proteomes" id="UP000821866">
    <property type="component" value="Chromosome 3"/>
</dbReference>
<dbReference type="EMBL" id="JABSTU010000005">
    <property type="protein sequence ID" value="KAH8032532.1"/>
    <property type="molecule type" value="Genomic_DNA"/>
</dbReference>
<dbReference type="Pfam" id="PF14529">
    <property type="entry name" value="Exo_endo_phos_2"/>
    <property type="match status" value="1"/>
</dbReference>
<keyword evidence="3" id="KW-1185">Reference proteome</keyword>
<reference evidence="2" key="2">
    <citation type="submission" date="2021-09" db="EMBL/GenBank/DDBJ databases">
        <authorList>
            <person name="Jia N."/>
            <person name="Wang J."/>
            <person name="Shi W."/>
            <person name="Du L."/>
            <person name="Sun Y."/>
            <person name="Zhan W."/>
            <person name="Jiang J."/>
            <person name="Wang Q."/>
            <person name="Zhang B."/>
            <person name="Ji P."/>
            <person name="Sakyi L.B."/>
            <person name="Cui X."/>
            <person name="Yuan T."/>
            <person name="Jiang B."/>
            <person name="Yang W."/>
            <person name="Lam T.T.-Y."/>
            <person name="Chang Q."/>
            <person name="Ding S."/>
            <person name="Wang X."/>
            <person name="Zhu J."/>
            <person name="Ruan X."/>
            <person name="Zhao L."/>
            <person name="Wei J."/>
            <person name="Que T."/>
            <person name="Du C."/>
            <person name="Cheng J."/>
            <person name="Dai P."/>
            <person name="Han X."/>
            <person name="Huang E."/>
            <person name="Gao Y."/>
            <person name="Liu J."/>
            <person name="Shao H."/>
            <person name="Ye R."/>
            <person name="Li L."/>
            <person name="Wei W."/>
            <person name="Wang X."/>
            <person name="Wang C."/>
            <person name="Huo Q."/>
            <person name="Li W."/>
            <person name="Guo W."/>
            <person name="Chen H."/>
            <person name="Chen S."/>
            <person name="Zhou L."/>
            <person name="Zhou L."/>
            <person name="Ni X."/>
            <person name="Tian J."/>
            <person name="Zhou Y."/>
            <person name="Sheng Y."/>
            <person name="Liu T."/>
            <person name="Pan Y."/>
            <person name="Xia L."/>
            <person name="Li J."/>
            <person name="Zhao F."/>
            <person name="Cao W."/>
        </authorList>
    </citation>
    <scope>NUCLEOTIDE SEQUENCE</scope>
    <source>
        <strain evidence="2">Rmic-2018</strain>
        <tissue evidence="2">Larvae</tissue>
    </source>
</reference>
<comment type="caution">
    <text evidence="2">The sequence shown here is derived from an EMBL/GenBank/DDBJ whole genome shotgun (WGS) entry which is preliminary data.</text>
</comment>
<sequence>MPARSWEPSRQIAGILHIIRSKIPRVAALVSNFMTVALDHYDQTDINHQIIDVFPQKRGKVRTKILNIYSPPKNRNDDFGPLLNEAVRAVGTRDQLVVVGDFNAPSTAWGYVRDSPKGVLLENTTSKLGFTLITLPTAPTRLDVIEKICIGSTSTARSVYQVTSMYILKLYFIFTSAHG</sequence>
<dbReference type="InterPro" id="IPR005135">
    <property type="entry name" value="Endo/exonuclease/phosphatase"/>
</dbReference>
<evidence type="ECO:0000313" key="2">
    <source>
        <dbReference type="EMBL" id="KAH8032532.1"/>
    </source>
</evidence>
<proteinExistence type="predicted"/>
<dbReference type="Gene3D" id="3.60.10.10">
    <property type="entry name" value="Endonuclease/exonuclease/phosphatase"/>
    <property type="match status" value="1"/>
</dbReference>
<accession>A0A9J6EDV9</accession>
<dbReference type="InterPro" id="IPR036691">
    <property type="entry name" value="Endo/exonu/phosph_ase_sf"/>
</dbReference>
<reference evidence="2" key="1">
    <citation type="journal article" date="2020" name="Cell">
        <title>Large-Scale Comparative Analyses of Tick Genomes Elucidate Their Genetic Diversity and Vector Capacities.</title>
        <authorList>
            <consortium name="Tick Genome and Microbiome Consortium (TIGMIC)"/>
            <person name="Jia N."/>
            <person name="Wang J."/>
            <person name="Shi W."/>
            <person name="Du L."/>
            <person name="Sun Y."/>
            <person name="Zhan W."/>
            <person name="Jiang J.F."/>
            <person name="Wang Q."/>
            <person name="Zhang B."/>
            <person name="Ji P."/>
            <person name="Bell-Sakyi L."/>
            <person name="Cui X.M."/>
            <person name="Yuan T.T."/>
            <person name="Jiang B.G."/>
            <person name="Yang W.F."/>
            <person name="Lam T.T."/>
            <person name="Chang Q.C."/>
            <person name="Ding S.J."/>
            <person name="Wang X.J."/>
            <person name="Zhu J.G."/>
            <person name="Ruan X.D."/>
            <person name="Zhao L."/>
            <person name="Wei J.T."/>
            <person name="Ye R.Z."/>
            <person name="Que T.C."/>
            <person name="Du C.H."/>
            <person name="Zhou Y.H."/>
            <person name="Cheng J.X."/>
            <person name="Dai P.F."/>
            <person name="Guo W.B."/>
            <person name="Han X.H."/>
            <person name="Huang E.J."/>
            <person name="Li L.F."/>
            <person name="Wei W."/>
            <person name="Gao Y.C."/>
            <person name="Liu J.Z."/>
            <person name="Shao H.Z."/>
            <person name="Wang X."/>
            <person name="Wang C.C."/>
            <person name="Yang T.C."/>
            <person name="Huo Q.B."/>
            <person name="Li W."/>
            <person name="Chen H.Y."/>
            <person name="Chen S.E."/>
            <person name="Zhou L.G."/>
            <person name="Ni X.B."/>
            <person name="Tian J.H."/>
            <person name="Sheng Y."/>
            <person name="Liu T."/>
            <person name="Pan Y.S."/>
            <person name="Xia L.Y."/>
            <person name="Li J."/>
            <person name="Zhao F."/>
            <person name="Cao W.C."/>
        </authorList>
    </citation>
    <scope>NUCLEOTIDE SEQUENCE</scope>
    <source>
        <strain evidence="2">Rmic-2018</strain>
    </source>
</reference>
<evidence type="ECO:0000313" key="3">
    <source>
        <dbReference type="Proteomes" id="UP000821866"/>
    </source>
</evidence>
<dbReference type="SUPFAM" id="SSF56219">
    <property type="entry name" value="DNase I-like"/>
    <property type="match status" value="1"/>
</dbReference>
<evidence type="ECO:0000259" key="1">
    <source>
        <dbReference type="Pfam" id="PF14529"/>
    </source>
</evidence>
<dbReference type="GO" id="GO:0003824">
    <property type="term" value="F:catalytic activity"/>
    <property type="evidence" value="ECO:0007669"/>
    <property type="project" value="InterPro"/>
</dbReference>
<dbReference type="AlphaFoldDB" id="A0A9J6EDV9"/>
<protein>
    <recommendedName>
        <fullName evidence="1">Endonuclease/exonuclease/phosphatase domain-containing protein</fullName>
    </recommendedName>
</protein>
<feature type="domain" description="Endonuclease/exonuclease/phosphatase" evidence="1">
    <location>
        <begin position="64"/>
        <end position="142"/>
    </location>
</feature>
<organism evidence="2 3">
    <name type="scientific">Rhipicephalus microplus</name>
    <name type="common">Cattle tick</name>
    <name type="synonym">Boophilus microplus</name>
    <dbReference type="NCBI Taxonomy" id="6941"/>
    <lineage>
        <taxon>Eukaryota</taxon>
        <taxon>Metazoa</taxon>
        <taxon>Ecdysozoa</taxon>
        <taxon>Arthropoda</taxon>
        <taxon>Chelicerata</taxon>
        <taxon>Arachnida</taxon>
        <taxon>Acari</taxon>
        <taxon>Parasitiformes</taxon>
        <taxon>Ixodida</taxon>
        <taxon>Ixodoidea</taxon>
        <taxon>Ixodidae</taxon>
        <taxon>Rhipicephalinae</taxon>
        <taxon>Rhipicephalus</taxon>
        <taxon>Boophilus</taxon>
    </lineage>
</organism>